<dbReference type="EMBL" id="BLEY01000023">
    <property type="protein sequence ID" value="GEU13303.1"/>
    <property type="molecule type" value="Genomic_DNA"/>
</dbReference>
<dbReference type="AlphaFoldDB" id="A0A640MH70"/>
<gene>
    <name evidence="2" type="ORF">QuyetLC_24010</name>
</gene>
<reference evidence="2" key="1">
    <citation type="submission" date="2019-12" db="EMBL/GenBank/DDBJ databases">
        <title>Epidemiological and comparative genomic analysis of Bacillus anthracis isolated from northern Vietnam.</title>
        <authorList>
            <person name="Hoang T.T.H."/>
            <person name="Dang D.A."/>
            <person name="Pham M.H."/>
            <person name="Luong M.H."/>
            <person name="Tran N.D."/>
            <person name="Nguyen T.H."/>
            <person name="Nguyen T.T."/>
            <person name="Inoue S."/>
            <person name="Morikawa S."/>
            <person name="Okutani A."/>
        </authorList>
    </citation>
    <scope>NUCLEOTIDE SEQUENCE</scope>
    <source>
        <strain evidence="2">QuyetLC</strain>
    </source>
</reference>
<name>A0A640MH70_BACAN</name>
<accession>A0A640MH70</accession>
<feature type="coiled-coil region" evidence="1">
    <location>
        <begin position="180"/>
        <end position="275"/>
    </location>
</feature>
<comment type="caution">
    <text evidence="2">The sequence shown here is derived from an EMBL/GenBank/DDBJ whole genome shotgun (WGS) entry which is preliminary data.</text>
</comment>
<protein>
    <submittedName>
        <fullName evidence="2">Uncharacterized protein</fullName>
    </submittedName>
</protein>
<proteinExistence type="predicted"/>
<evidence type="ECO:0000313" key="2">
    <source>
        <dbReference type="EMBL" id="GEU13303.1"/>
    </source>
</evidence>
<keyword evidence="1" id="KW-0175">Coiled coil</keyword>
<sequence length="380" mass="45001">MKALTISFMEDVFHSLDLEHLNKLAKVLPQKLSSSIIIPKNISYSFKNRLFNQFLKEKNLIYIFKYISKGHFHDIVANDENVYKNISIHSMDVFFEEIKNKELESPFSFYIYLLEQTDESKIVDFFQNVDGLKTFKNDSLIYIKNKEKKQVSTDISLEYKKMEDLLNLYKKDIICTKNKEKASLREIANLKKKIEKNNNDKLKELNKLEKKLLNEKECEINFYKKEVTNILLKLKNSESKYLNLEKKFSILNSTLKNKEQEIVELKKIYNSLTNTNQSTKKFSYLPKENKKMILLIGVPGKIIIREDYDFIITNPDTSLKDIIKIIEENDIIELWITTFQLIPRIKKNITQSLKNKIKIRELNDFTMLMKEENINGSKTR</sequence>
<organism evidence="2">
    <name type="scientific">Bacillus anthracis</name>
    <name type="common">anthrax bacterium</name>
    <dbReference type="NCBI Taxonomy" id="1392"/>
    <lineage>
        <taxon>Bacteria</taxon>
        <taxon>Bacillati</taxon>
        <taxon>Bacillota</taxon>
        <taxon>Bacilli</taxon>
        <taxon>Bacillales</taxon>
        <taxon>Bacillaceae</taxon>
        <taxon>Bacillus</taxon>
        <taxon>Bacillus cereus group</taxon>
    </lineage>
</organism>
<evidence type="ECO:0000256" key="1">
    <source>
        <dbReference type="SAM" id="Coils"/>
    </source>
</evidence>
<reference evidence="2" key="2">
    <citation type="submission" date="2019-12" db="EMBL/GenBank/DDBJ databases">
        <authorList>
            <person name="Hoang T.H.H."/>
            <person name="Okutani A."/>
        </authorList>
    </citation>
    <scope>NUCLEOTIDE SEQUENCE</scope>
    <source>
        <strain evidence="2">QuyetLC</strain>
    </source>
</reference>